<evidence type="ECO:0000313" key="8">
    <source>
        <dbReference type="EMBL" id="OGE11072.1"/>
    </source>
</evidence>
<dbReference type="SMART" id="SM01001">
    <property type="entry name" value="AIRC"/>
    <property type="match status" value="1"/>
</dbReference>
<proteinExistence type="inferred from homology"/>
<evidence type="ECO:0000256" key="5">
    <source>
        <dbReference type="PIRSR" id="PIRSR001338-1"/>
    </source>
</evidence>
<dbReference type="NCBIfam" id="TIGR01162">
    <property type="entry name" value="purE"/>
    <property type="match status" value="1"/>
</dbReference>
<dbReference type="GO" id="GO:0034023">
    <property type="term" value="F:5-(carboxyamino)imidazole ribonucleotide mutase activity"/>
    <property type="evidence" value="ECO:0007669"/>
    <property type="project" value="UniProtKB-UniRule"/>
</dbReference>
<dbReference type="PANTHER" id="PTHR23046:SF2">
    <property type="entry name" value="PHOSPHORIBOSYLAMINOIMIDAZOLE CARBOXYLASE"/>
    <property type="match status" value="1"/>
</dbReference>
<dbReference type="SUPFAM" id="SSF52255">
    <property type="entry name" value="N5-CAIR mutase (phosphoribosylaminoimidazole carboxylase, PurE)"/>
    <property type="match status" value="1"/>
</dbReference>
<dbReference type="HAMAP" id="MF_01929">
    <property type="entry name" value="PurE_classI"/>
    <property type="match status" value="1"/>
</dbReference>
<dbReference type="EC" id="5.4.99.18" evidence="3 4"/>
<dbReference type="InterPro" id="IPR033747">
    <property type="entry name" value="PurE_ClassI"/>
</dbReference>
<dbReference type="PANTHER" id="PTHR23046">
    <property type="entry name" value="PHOSPHORIBOSYLAMINOIMIDAZOLE CARBOXYLASE CATALYTIC SUBUNIT"/>
    <property type="match status" value="1"/>
</dbReference>
<comment type="similarity">
    <text evidence="3">Belongs to the AIR carboxylase family. Class I subfamily.</text>
</comment>
<feature type="transmembrane region" description="Helical" evidence="6">
    <location>
        <begin position="61"/>
        <end position="82"/>
    </location>
</feature>
<comment type="caution">
    <text evidence="8">The sequence shown here is derived from an EMBL/GenBank/DDBJ whole genome shotgun (WGS) entry which is preliminary data.</text>
</comment>
<keyword evidence="6" id="KW-0812">Transmembrane</keyword>
<evidence type="ECO:0000256" key="3">
    <source>
        <dbReference type="HAMAP-Rule" id="MF_01929"/>
    </source>
</evidence>
<evidence type="ECO:0000256" key="1">
    <source>
        <dbReference type="ARBA" id="ARBA00022755"/>
    </source>
</evidence>
<evidence type="ECO:0000259" key="7">
    <source>
        <dbReference type="SMART" id="SM01001"/>
    </source>
</evidence>
<keyword evidence="2 3" id="KW-0413">Isomerase</keyword>
<evidence type="ECO:0000313" key="9">
    <source>
        <dbReference type="Proteomes" id="UP000179227"/>
    </source>
</evidence>
<dbReference type="AlphaFoldDB" id="A0A1F5I3V8"/>
<dbReference type="Proteomes" id="UP000179227">
    <property type="component" value="Unassembled WGS sequence"/>
</dbReference>
<organism evidence="8 9">
    <name type="scientific">Candidatus Curtissbacteria bacterium RIFCSPLOWO2_01_FULL_42_26</name>
    <dbReference type="NCBI Taxonomy" id="1797729"/>
    <lineage>
        <taxon>Bacteria</taxon>
        <taxon>Candidatus Curtissiibacteriota</taxon>
    </lineage>
</organism>
<evidence type="ECO:0000256" key="2">
    <source>
        <dbReference type="ARBA" id="ARBA00023235"/>
    </source>
</evidence>
<feature type="binding site" evidence="3 5">
    <location>
        <position position="12"/>
    </location>
    <ligand>
        <name>substrate</name>
    </ligand>
</feature>
<name>A0A1F5I3V8_9BACT</name>
<keyword evidence="1 3" id="KW-0658">Purine biosynthesis</keyword>
<dbReference type="Gene3D" id="3.40.50.1970">
    <property type="match status" value="1"/>
</dbReference>
<evidence type="ECO:0000256" key="4">
    <source>
        <dbReference type="PIRNR" id="PIRNR001338"/>
    </source>
</evidence>
<feature type="binding site" evidence="3 5">
    <location>
        <position position="15"/>
    </location>
    <ligand>
        <name>substrate</name>
    </ligand>
</feature>
<dbReference type="PIRSF" id="PIRSF001338">
    <property type="entry name" value="AIR_carboxylase"/>
    <property type="match status" value="1"/>
</dbReference>
<dbReference type="GO" id="GO:0006189">
    <property type="term" value="P:'de novo' IMP biosynthetic process"/>
    <property type="evidence" value="ECO:0007669"/>
    <property type="project" value="UniProtKB-UniRule"/>
</dbReference>
<comment type="pathway">
    <text evidence="3 4">Purine metabolism; IMP biosynthesis via de novo pathway; 5-amino-1-(5-phospho-D-ribosyl)imidazole-4-carboxylate from 5-amino-1-(5-phospho-D-ribosyl)imidazole (N5-CAIR route): step 2/2.</text>
</comment>
<sequence length="175" mass="18962">MKRAQITIMMGSDSDLEEMSEAAQVLDEFAIENEQLVLSAHRTPKEIVDFAKNAKKRGIKVIIAGAGGSAALPGVIAAYTTLPVIGVPIKSKPLEGLDSLLSIVQMPSGVPVATVGINSAKNAAILAAEIIAVEDSEISEKLANYKKRQSKKVFEKNIKLTKIGWRKYLKDFKRQ</sequence>
<keyword evidence="6" id="KW-1133">Transmembrane helix</keyword>
<comment type="function">
    <text evidence="3 4">Catalyzes the conversion of N5-carboxyaminoimidazole ribonucleotide (N5-CAIR) to 4-carboxy-5-aminoimidazole ribonucleotide (CAIR).</text>
</comment>
<evidence type="ECO:0000256" key="6">
    <source>
        <dbReference type="SAM" id="Phobius"/>
    </source>
</evidence>
<protein>
    <recommendedName>
        <fullName evidence="3 4">N5-carboxyaminoimidazole ribonucleotide mutase</fullName>
        <shortName evidence="3 4">N5-CAIR mutase</shortName>
        <ecNumber evidence="3 4">5.4.99.18</ecNumber>
    </recommendedName>
    <alternativeName>
        <fullName evidence="3">5-(carboxyamino)imidazole ribonucleotide mutase</fullName>
    </alternativeName>
</protein>
<reference evidence="8 9" key="1">
    <citation type="journal article" date="2016" name="Nat. Commun.">
        <title>Thousands of microbial genomes shed light on interconnected biogeochemical processes in an aquifer system.</title>
        <authorList>
            <person name="Anantharaman K."/>
            <person name="Brown C.T."/>
            <person name="Hug L.A."/>
            <person name="Sharon I."/>
            <person name="Castelle C.J."/>
            <person name="Probst A.J."/>
            <person name="Thomas B.C."/>
            <person name="Singh A."/>
            <person name="Wilkins M.J."/>
            <person name="Karaoz U."/>
            <person name="Brodie E.L."/>
            <person name="Williams K.H."/>
            <person name="Hubbard S.S."/>
            <person name="Banfield J.F."/>
        </authorList>
    </citation>
    <scope>NUCLEOTIDE SEQUENCE [LARGE SCALE GENOMIC DNA]</scope>
</reference>
<dbReference type="Pfam" id="PF00731">
    <property type="entry name" value="AIRC"/>
    <property type="match status" value="1"/>
</dbReference>
<feature type="domain" description="PurE" evidence="7">
    <location>
        <begin position="4"/>
        <end position="153"/>
    </location>
</feature>
<accession>A0A1F5I3V8</accession>
<gene>
    <name evidence="3" type="primary">purE</name>
    <name evidence="8" type="ORF">A3A60_03325</name>
</gene>
<keyword evidence="6" id="KW-0472">Membrane</keyword>
<dbReference type="InterPro" id="IPR024694">
    <property type="entry name" value="PurE_prokaryotes"/>
</dbReference>
<comment type="catalytic activity">
    <reaction evidence="3 4">
        <text>5-carboxyamino-1-(5-phospho-D-ribosyl)imidazole + H(+) = 5-amino-1-(5-phospho-D-ribosyl)imidazole-4-carboxylate</text>
        <dbReference type="Rhea" id="RHEA:13193"/>
        <dbReference type="ChEBI" id="CHEBI:15378"/>
        <dbReference type="ChEBI" id="CHEBI:58730"/>
        <dbReference type="ChEBI" id="CHEBI:77657"/>
        <dbReference type="EC" id="5.4.99.18"/>
    </reaction>
</comment>
<dbReference type="EMBL" id="MFBS01000004">
    <property type="protein sequence ID" value="OGE11072.1"/>
    <property type="molecule type" value="Genomic_DNA"/>
</dbReference>
<feature type="binding site" evidence="3 5">
    <location>
        <position position="42"/>
    </location>
    <ligand>
        <name>substrate</name>
    </ligand>
</feature>
<dbReference type="UniPathway" id="UPA00074">
    <property type="reaction ID" value="UER00943"/>
</dbReference>
<dbReference type="STRING" id="1797729.A3A60_03325"/>
<dbReference type="InterPro" id="IPR000031">
    <property type="entry name" value="PurE_dom"/>
</dbReference>